<dbReference type="PROSITE" id="PS00839">
    <property type="entry name" value="SUMT_1"/>
    <property type="match status" value="1"/>
</dbReference>
<dbReference type="Pfam" id="PF02602">
    <property type="entry name" value="HEM4"/>
    <property type="match status" value="1"/>
</dbReference>
<evidence type="ECO:0000256" key="6">
    <source>
        <dbReference type="RuleBase" id="RU003960"/>
    </source>
</evidence>
<evidence type="ECO:0000256" key="2">
    <source>
        <dbReference type="ARBA" id="ARBA00022603"/>
    </source>
</evidence>
<dbReference type="PROSITE" id="PS00840">
    <property type="entry name" value="SUMT_2"/>
    <property type="match status" value="1"/>
</dbReference>
<dbReference type="InterPro" id="IPR003754">
    <property type="entry name" value="4pyrrol_synth_uPrphyn_synth"/>
</dbReference>
<dbReference type="NCBIfam" id="TIGR01469">
    <property type="entry name" value="cobA_cysG_Cterm"/>
    <property type="match status" value="1"/>
</dbReference>
<dbReference type="InterPro" id="IPR014777">
    <property type="entry name" value="4pyrrole_Mease_sub1"/>
</dbReference>
<keyword evidence="2 6" id="KW-0489">Methyltransferase</keyword>
<keyword evidence="10" id="KW-1185">Reference proteome</keyword>
<protein>
    <recommendedName>
        <fullName evidence="1">uroporphyrinogen-III C-methyltransferase</fullName>
        <ecNumber evidence="1">2.1.1.107</ecNumber>
    </recommendedName>
</protein>
<dbReference type="InterPro" id="IPR014776">
    <property type="entry name" value="4pyrrole_Mease_sub2"/>
</dbReference>
<dbReference type="SUPFAM" id="SSF69618">
    <property type="entry name" value="HemD-like"/>
    <property type="match status" value="1"/>
</dbReference>
<evidence type="ECO:0000256" key="5">
    <source>
        <dbReference type="ARBA" id="ARBA00023244"/>
    </source>
</evidence>
<dbReference type="InterPro" id="IPR035996">
    <property type="entry name" value="4pyrrol_Methylase_sf"/>
</dbReference>
<dbReference type="EC" id="2.1.1.107" evidence="1"/>
<dbReference type="InterPro" id="IPR050161">
    <property type="entry name" value="Siro_Cobalamin_biosynth"/>
</dbReference>
<evidence type="ECO:0000256" key="3">
    <source>
        <dbReference type="ARBA" id="ARBA00022679"/>
    </source>
</evidence>
<evidence type="ECO:0000313" key="10">
    <source>
        <dbReference type="Proteomes" id="UP001600894"/>
    </source>
</evidence>
<accession>A0ABQ0AXH3</accession>
<proteinExistence type="inferred from homology"/>
<evidence type="ECO:0000259" key="8">
    <source>
        <dbReference type="Pfam" id="PF02602"/>
    </source>
</evidence>
<evidence type="ECO:0000313" key="9">
    <source>
        <dbReference type="EMBL" id="GAA6268724.1"/>
    </source>
</evidence>
<dbReference type="SUPFAM" id="SSF53790">
    <property type="entry name" value="Tetrapyrrole methylase"/>
    <property type="match status" value="1"/>
</dbReference>
<dbReference type="CDD" id="cd06578">
    <property type="entry name" value="HemD"/>
    <property type="match status" value="1"/>
</dbReference>
<dbReference type="InterPro" id="IPR036108">
    <property type="entry name" value="4pyrrol_syn_uPrphyn_synt_sf"/>
</dbReference>
<keyword evidence="5" id="KW-0627">Porphyrin biosynthesis</keyword>
<dbReference type="EMBL" id="BAABXL010000001">
    <property type="protein sequence ID" value="GAA6268724.1"/>
    <property type="molecule type" value="Genomic_DNA"/>
</dbReference>
<dbReference type="Gene3D" id="3.40.50.10090">
    <property type="match status" value="2"/>
</dbReference>
<dbReference type="InterPro" id="IPR003043">
    <property type="entry name" value="Uropor_MeTrfase_CS"/>
</dbReference>
<dbReference type="Proteomes" id="UP001600894">
    <property type="component" value="Unassembled WGS sequence"/>
</dbReference>
<comment type="caution">
    <text evidence="9">The sequence shown here is derived from an EMBL/GenBank/DDBJ whole genome shotgun (WGS) entry which is preliminary data.</text>
</comment>
<dbReference type="InterPro" id="IPR006366">
    <property type="entry name" value="CobA/CysG_C"/>
</dbReference>
<evidence type="ECO:0000256" key="1">
    <source>
        <dbReference type="ARBA" id="ARBA00012162"/>
    </source>
</evidence>
<comment type="similarity">
    <text evidence="6">Belongs to the precorrin methyltransferase family.</text>
</comment>
<feature type="domain" description="Tetrapyrrole methylase" evidence="7">
    <location>
        <begin position="11"/>
        <end position="223"/>
    </location>
</feature>
<dbReference type="Pfam" id="PF00590">
    <property type="entry name" value="TP_methylase"/>
    <property type="match status" value="1"/>
</dbReference>
<dbReference type="Gene3D" id="3.30.950.10">
    <property type="entry name" value="Methyltransferase, Cobalt-precorrin-4 Transmethylase, Domain 2"/>
    <property type="match status" value="1"/>
</dbReference>
<feature type="domain" description="Tetrapyrrole biosynthesis uroporphyrinogen III synthase" evidence="8">
    <location>
        <begin position="277"/>
        <end position="500"/>
    </location>
</feature>
<dbReference type="InterPro" id="IPR000878">
    <property type="entry name" value="4pyrrol_Mease"/>
</dbReference>
<name>A0ABQ0AXH3_9FIRM</name>
<organism evidence="9 10">
    <name type="scientific">Enterocloster alcoholdehydrogenati</name>
    <dbReference type="NCBI Taxonomy" id="2547410"/>
    <lineage>
        <taxon>Bacteria</taxon>
        <taxon>Bacillati</taxon>
        <taxon>Bacillota</taxon>
        <taxon>Clostridia</taxon>
        <taxon>Lachnospirales</taxon>
        <taxon>Lachnospiraceae</taxon>
        <taxon>Enterocloster</taxon>
    </lineage>
</organism>
<dbReference type="NCBIfam" id="NF004790">
    <property type="entry name" value="PRK06136.1"/>
    <property type="match status" value="1"/>
</dbReference>
<sequence length="509" mass="54686">MKHHHLAAPGTVYLIGAGPGAPELLTIKGASLLKSCDAVVYDHLASEELLELTPKHCRRIFAGKEAGHHSMPQEEINDCLIRLAGEGLGVVRLKGGDPFVFGRGSEEILALQRHNIPWEIIPGITSAVAVPELAGIPVTHRKMSRSFHVITGHTLKGLRDEQELAVYAKLEGTLVFLMGFHSLSVITQGLIQGGKRPSTPAAVIENGSLPQQRVLRATLETLAGEAERQGFHTPAIIIVGETAAFDLTSDKKTPFADTGALDGLTAGLIGTGHFIKKLEAALHREGARAETLLCMEVLSEEGKQFMGPFYRRLQEYTWLVLTSVNGVELFFQGLFEAGLDLRSLGHMKFAVIGAATGEALMARGIRADQMPKEYCCAHLAASLRKVLIPGKDRVLMARAQGASRDLNHMLDTAGISYDDVPLYTVKGRPELKMHQRAAGCDTLIFASPSGVEEFQKAGGFQLSHLHLTAIGPVTAAAVQKAAQRPADLVSSSYHIPGLIAALKEAKGRG</sequence>
<evidence type="ECO:0000259" key="7">
    <source>
        <dbReference type="Pfam" id="PF00590"/>
    </source>
</evidence>
<gene>
    <name evidence="9" type="primary">cobA</name>
    <name evidence="9" type="ORF">F130042H8_17840</name>
</gene>
<dbReference type="CDD" id="cd11642">
    <property type="entry name" value="SUMT"/>
    <property type="match status" value="1"/>
</dbReference>
<evidence type="ECO:0000256" key="4">
    <source>
        <dbReference type="ARBA" id="ARBA00022691"/>
    </source>
</evidence>
<dbReference type="RefSeq" id="WP_390469720.1">
    <property type="nucleotide sequence ID" value="NZ_BAABXL010000001.1"/>
</dbReference>
<dbReference type="PANTHER" id="PTHR45790:SF3">
    <property type="entry name" value="S-ADENOSYL-L-METHIONINE-DEPENDENT UROPORPHYRINOGEN III METHYLTRANSFERASE, CHLOROPLASTIC"/>
    <property type="match status" value="1"/>
</dbReference>
<dbReference type="Gene3D" id="3.40.1010.10">
    <property type="entry name" value="Cobalt-precorrin-4 Transmethylase, Domain 1"/>
    <property type="match status" value="1"/>
</dbReference>
<keyword evidence="3 6" id="KW-0808">Transferase</keyword>
<reference evidence="9 10" key="1">
    <citation type="submission" date="2024-04" db="EMBL/GenBank/DDBJ databases">
        <title>Defined microbial consortia suppress multidrug-resistant proinflammatory Enterobacteriaceae via ecological control.</title>
        <authorList>
            <person name="Furuichi M."/>
            <person name="Kawaguchi T."/>
            <person name="Pust M."/>
            <person name="Yasuma K."/>
            <person name="Plichta D."/>
            <person name="Hasegawa N."/>
            <person name="Ohya T."/>
            <person name="Bhattarai S."/>
            <person name="Sasajima S."/>
            <person name="Aoto Y."/>
            <person name="Tuganbaev T."/>
            <person name="Yaginuma M."/>
            <person name="Ueda M."/>
            <person name="Okahashi N."/>
            <person name="Amafuji K."/>
            <person name="Kiridooshi Y."/>
            <person name="Sugita K."/>
            <person name="Strazar M."/>
            <person name="Skelly A."/>
            <person name="Suda W."/>
            <person name="Hattori M."/>
            <person name="Nakamoto N."/>
            <person name="Caballero S."/>
            <person name="Norman J."/>
            <person name="Olle B."/>
            <person name="Tanoue T."/>
            <person name="Arita M."/>
            <person name="Bucci V."/>
            <person name="Atarashi K."/>
            <person name="Xavier R."/>
            <person name="Honda K."/>
        </authorList>
    </citation>
    <scope>NUCLEOTIDE SEQUENCE [LARGE SCALE GENOMIC DNA]</scope>
    <source>
        <strain evidence="10">f13</strain>
    </source>
</reference>
<dbReference type="PANTHER" id="PTHR45790">
    <property type="entry name" value="SIROHEME SYNTHASE-RELATED"/>
    <property type="match status" value="1"/>
</dbReference>
<keyword evidence="4" id="KW-0949">S-adenosyl-L-methionine</keyword>